<keyword evidence="2" id="KW-1185">Reference proteome</keyword>
<protein>
    <submittedName>
        <fullName evidence="1">Uncharacterized protein</fullName>
    </submittedName>
</protein>
<gene>
    <name evidence="1" type="ORF">M8818_004779</name>
</gene>
<organism evidence="1 2">
    <name type="scientific">Zalaria obscura</name>
    <dbReference type="NCBI Taxonomy" id="2024903"/>
    <lineage>
        <taxon>Eukaryota</taxon>
        <taxon>Fungi</taxon>
        <taxon>Dikarya</taxon>
        <taxon>Ascomycota</taxon>
        <taxon>Pezizomycotina</taxon>
        <taxon>Dothideomycetes</taxon>
        <taxon>Dothideomycetidae</taxon>
        <taxon>Dothideales</taxon>
        <taxon>Zalariaceae</taxon>
        <taxon>Zalaria</taxon>
    </lineage>
</organism>
<accession>A0ACC3SAI6</accession>
<name>A0ACC3SAI6_9PEZI</name>
<reference evidence="1" key="1">
    <citation type="submission" date="2024-02" db="EMBL/GenBank/DDBJ databases">
        <title>Metagenome Assembled Genome of Zalaria obscura JY119.</title>
        <authorList>
            <person name="Vighnesh L."/>
            <person name="Jagadeeshwari U."/>
            <person name="Venkata Ramana C."/>
            <person name="Sasikala C."/>
        </authorList>
    </citation>
    <scope>NUCLEOTIDE SEQUENCE</scope>
    <source>
        <strain evidence="1">JY119</strain>
    </source>
</reference>
<evidence type="ECO:0000313" key="2">
    <source>
        <dbReference type="Proteomes" id="UP001320706"/>
    </source>
</evidence>
<proteinExistence type="predicted"/>
<comment type="caution">
    <text evidence="1">The sequence shown here is derived from an EMBL/GenBank/DDBJ whole genome shotgun (WGS) entry which is preliminary data.</text>
</comment>
<dbReference type="Proteomes" id="UP001320706">
    <property type="component" value="Unassembled WGS sequence"/>
</dbReference>
<evidence type="ECO:0000313" key="1">
    <source>
        <dbReference type="EMBL" id="KAK8205603.1"/>
    </source>
</evidence>
<dbReference type="EMBL" id="JAMKPW020000023">
    <property type="protein sequence ID" value="KAK8205603.1"/>
    <property type="molecule type" value="Genomic_DNA"/>
</dbReference>
<sequence>MRHLEACCGWYALRILGIVVVLSSLAAYVASAFQVPGDRFQCATQLSHFQAFILCFLVRCSFRGAIGAPRNPTWGWQPYRLDFIKIRTTAGASAARPAAKTSKNASTGSANVSGWLYQTRKNPPTGSNRRGLHTGEHGHDVTPGSPRPQMAAAILLKPI</sequence>